<keyword evidence="1" id="KW-0472">Membrane</keyword>
<evidence type="ECO:0000313" key="2">
    <source>
        <dbReference type="EMBL" id="ELY59331.1"/>
    </source>
</evidence>
<proteinExistence type="predicted"/>
<feature type="transmembrane region" description="Helical" evidence="1">
    <location>
        <begin position="21"/>
        <end position="40"/>
    </location>
</feature>
<dbReference type="EMBL" id="AOIA01000103">
    <property type="protein sequence ID" value="ELY59331.1"/>
    <property type="molecule type" value="Genomic_DNA"/>
</dbReference>
<reference evidence="2 3" key="1">
    <citation type="journal article" date="2014" name="PLoS Genet.">
        <title>Phylogenetically driven sequencing of extremely halophilic archaea reveals strategies for static and dynamic osmo-response.</title>
        <authorList>
            <person name="Becker E.A."/>
            <person name="Seitzer P.M."/>
            <person name="Tritt A."/>
            <person name="Larsen D."/>
            <person name="Krusor M."/>
            <person name="Yao A.I."/>
            <person name="Wu D."/>
            <person name="Madern D."/>
            <person name="Eisen J.A."/>
            <person name="Darling A.E."/>
            <person name="Facciotti M.T."/>
        </authorList>
    </citation>
    <scope>NUCLEOTIDE SEQUENCE [LARGE SCALE GENOMIC DNA]</scope>
    <source>
        <strain evidence="2 3">DSM 18795</strain>
    </source>
</reference>
<comment type="caution">
    <text evidence="2">The sequence shown here is derived from an EMBL/GenBank/DDBJ whole genome shotgun (WGS) entry which is preliminary data.</text>
</comment>
<organism evidence="2 3">
    <name type="scientific">Natronococcus jeotgali DSM 18795</name>
    <dbReference type="NCBI Taxonomy" id="1227498"/>
    <lineage>
        <taxon>Archaea</taxon>
        <taxon>Methanobacteriati</taxon>
        <taxon>Methanobacteriota</taxon>
        <taxon>Stenosarchaea group</taxon>
        <taxon>Halobacteria</taxon>
        <taxon>Halobacteriales</taxon>
        <taxon>Natrialbaceae</taxon>
        <taxon>Natronococcus</taxon>
    </lineage>
</organism>
<protein>
    <submittedName>
        <fullName evidence="2">Uncharacterized protein</fullName>
    </submittedName>
</protein>
<feature type="transmembrane region" description="Helical" evidence="1">
    <location>
        <begin position="78"/>
        <end position="100"/>
    </location>
</feature>
<evidence type="ECO:0000256" key="1">
    <source>
        <dbReference type="SAM" id="Phobius"/>
    </source>
</evidence>
<dbReference type="AlphaFoldDB" id="L9XCZ9"/>
<keyword evidence="1" id="KW-0812">Transmembrane</keyword>
<dbReference type="Proteomes" id="UP000011531">
    <property type="component" value="Unassembled WGS sequence"/>
</dbReference>
<keyword evidence="3" id="KW-1185">Reference proteome</keyword>
<keyword evidence="1" id="KW-1133">Transmembrane helix</keyword>
<evidence type="ECO:0000313" key="3">
    <source>
        <dbReference type="Proteomes" id="UP000011531"/>
    </source>
</evidence>
<dbReference type="STRING" id="1227498.C492_11360"/>
<feature type="transmembrane region" description="Helical" evidence="1">
    <location>
        <begin position="46"/>
        <end position="66"/>
    </location>
</feature>
<sequence length="101" mass="10576">MNSSTVRGASISIQRATLQGYLLILLGLLFVVENAVSVLATKGSLTGISGVVLGLFAIGSGVLVYVRPEKVSRGTEPAPTYLYVLAGVVTIAFLFSIIYVL</sequence>
<dbReference type="RefSeq" id="WP_008423439.1">
    <property type="nucleotide sequence ID" value="NZ_AOIA01000103.1"/>
</dbReference>
<accession>L9XCZ9</accession>
<gene>
    <name evidence="2" type="ORF">C492_11360</name>
</gene>
<dbReference type="OrthoDB" id="384135at2157"/>
<name>L9XCZ9_9EURY</name>